<evidence type="ECO:0000313" key="2">
    <source>
        <dbReference type="Proteomes" id="UP000182465"/>
    </source>
</evidence>
<proteinExistence type="predicted"/>
<dbReference type="Pfam" id="PF05258">
    <property type="entry name" value="DciA"/>
    <property type="match status" value="1"/>
</dbReference>
<dbReference type="AlphaFoldDB" id="A0A1J4U0R4"/>
<organism evidence="1 2">
    <name type="scientific">Candidatus Kuenenbacteria bacterium CG1_02_38_13</name>
    <dbReference type="NCBI Taxonomy" id="1805235"/>
    <lineage>
        <taxon>Bacteria</taxon>
        <taxon>Candidatus Kueneniibacteriota</taxon>
    </lineage>
</organism>
<comment type="caution">
    <text evidence="1">The sequence shown here is derived from an EMBL/GenBank/DDBJ whole genome shotgun (WGS) entry which is preliminary data.</text>
</comment>
<name>A0A1J4U0R4_9BACT</name>
<reference evidence="1 2" key="1">
    <citation type="journal article" date="2016" name="Environ. Microbiol.">
        <title>Genomic resolution of a cold subsurface aquifer community provides metabolic insights for novel microbes adapted to high CO concentrations.</title>
        <authorList>
            <person name="Probst A.J."/>
            <person name="Castelle C.J."/>
            <person name="Singh A."/>
            <person name="Brown C.T."/>
            <person name="Anantharaman K."/>
            <person name="Sharon I."/>
            <person name="Hug L.A."/>
            <person name="Burstein D."/>
            <person name="Emerson J.B."/>
            <person name="Thomas B.C."/>
            <person name="Banfield J.F."/>
        </authorList>
    </citation>
    <scope>NUCLEOTIDE SEQUENCE [LARGE SCALE GENOMIC DNA]</scope>
    <source>
        <strain evidence="1">CG1_02_38_13</strain>
    </source>
</reference>
<dbReference type="Proteomes" id="UP000182465">
    <property type="component" value="Unassembled WGS sequence"/>
</dbReference>
<dbReference type="EMBL" id="MNVB01000015">
    <property type="protein sequence ID" value="OIO18084.1"/>
    <property type="molecule type" value="Genomic_DNA"/>
</dbReference>
<sequence length="98" mass="11305">MFFTPINSILNKKFRDSPLAERITASLVCEEFDKIMFAVFGEKIVHKAQAMYLNNSVLTIASLSPIISQEIKLHELELIDKVNRKFQGEIVKRLRLLI</sequence>
<evidence type="ECO:0000313" key="1">
    <source>
        <dbReference type="EMBL" id="OIO18084.1"/>
    </source>
</evidence>
<evidence type="ECO:0008006" key="3">
    <source>
        <dbReference type="Google" id="ProtNLM"/>
    </source>
</evidence>
<accession>A0A1J4U0R4</accession>
<dbReference type="InterPro" id="IPR007922">
    <property type="entry name" value="DciA-like"/>
</dbReference>
<gene>
    <name evidence="1" type="ORF">AUJ29_00615</name>
</gene>
<protein>
    <recommendedName>
        <fullName evidence="3">DUF721 domain-containing protein</fullName>
    </recommendedName>
</protein>